<keyword evidence="4" id="KW-0732">Signal</keyword>
<comment type="similarity">
    <text evidence="1">Belongs to the cystatin family.</text>
</comment>
<protein>
    <submittedName>
        <fullName evidence="6">Predicted protein</fullName>
    </submittedName>
</protein>
<dbReference type="InterPro" id="IPR018073">
    <property type="entry name" value="Prot_inh_cystat_CS"/>
</dbReference>
<dbReference type="KEGG" id="ngr:NAEGRDRAFT_45778"/>
<evidence type="ECO:0000256" key="3">
    <source>
        <dbReference type="ARBA" id="ARBA00022704"/>
    </source>
</evidence>
<dbReference type="GeneID" id="8852302"/>
<dbReference type="Pfam" id="PF00031">
    <property type="entry name" value="Cystatin"/>
    <property type="match status" value="2"/>
</dbReference>
<feature type="domain" description="Cystatin" evidence="5">
    <location>
        <begin position="34"/>
        <end position="100"/>
    </location>
</feature>
<feature type="domain" description="Cystatin" evidence="5">
    <location>
        <begin position="143"/>
        <end position="190"/>
    </location>
</feature>
<feature type="signal peptide" evidence="4">
    <location>
        <begin position="1"/>
        <end position="25"/>
    </location>
</feature>
<gene>
    <name evidence="6" type="ORF">NAEGRDRAFT_45778</name>
</gene>
<keyword evidence="3" id="KW-0789">Thiol protease inhibitor</keyword>
<sequence length="223" mass="25463">MNNKLTLFTFILLLVILFLINLSEQSIYLPGGKAIETDKTKIKELMEFMTVKLMETPYQAKIHEIIKVERQIVNGVNYYITMHVISNEKIKQLVEAKVFEPMHHVHAFELVSIDKKDSIKSISNQALESIPGGRNKETDYLKITELVNFLQQKLIESENQSVIRKVISIEKQVVAGINYFLDVHLEFADGKVKLMQATIHEPPIFAGSSSLHLKSLIEINGKE</sequence>
<dbReference type="OMA" id="TIHEPPI"/>
<dbReference type="PANTHER" id="PTHR46186:SF2">
    <property type="entry name" value="CYSTATIN"/>
    <property type="match status" value="1"/>
</dbReference>
<accession>D2V0U1</accession>
<dbReference type="InterPro" id="IPR046350">
    <property type="entry name" value="Cystatin_sf"/>
</dbReference>
<dbReference type="AlphaFoldDB" id="D2V0U1"/>
<dbReference type="PANTHER" id="PTHR46186">
    <property type="entry name" value="CYSTATIN"/>
    <property type="match status" value="1"/>
</dbReference>
<evidence type="ECO:0000313" key="7">
    <source>
        <dbReference type="Proteomes" id="UP000006671"/>
    </source>
</evidence>
<proteinExistence type="inferred from homology"/>
<dbReference type="GO" id="GO:0031982">
    <property type="term" value="C:vesicle"/>
    <property type="evidence" value="ECO:0007669"/>
    <property type="project" value="TreeGrafter"/>
</dbReference>
<dbReference type="RefSeq" id="XP_002682315.1">
    <property type="nucleotide sequence ID" value="XM_002682269.1"/>
</dbReference>
<dbReference type="Proteomes" id="UP000006671">
    <property type="component" value="Unassembled WGS sequence"/>
</dbReference>
<organism evidence="7">
    <name type="scientific">Naegleria gruberi</name>
    <name type="common">Amoeba</name>
    <dbReference type="NCBI Taxonomy" id="5762"/>
    <lineage>
        <taxon>Eukaryota</taxon>
        <taxon>Discoba</taxon>
        <taxon>Heterolobosea</taxon>
        <taxon>Tetramitia</taxon>
        <taxon>Eutetramitia</taxon>
        <taxon>Vahlkampfiidae</taxon>
        <taxon>Naegleria</taxon>
    </lineage>
</organism>
<feature type="chain" id="PRO_5003037721" evidence="4">
    <location>
        <begin position="26"/>
        <end position="223"/>
    </location>
</feature>
<dbReference type="InParanoid" id="D2V0U1"/>
<dbReference type="OrthoDB" id="1908104at2759"/>
<dbReference type="GO" id="GO:0004869">
    <property type="term" value="F:cysteine-type endopeptidase inhibitor activity"/>
    <property type="evidence" value="ECO:0007669"/>
    <property type="project" value="UniProtKB-KW"/>
</dbReference>
<dbReference type="GO" id="GO:0005737">
    <property type="term" value="C:cytoplasm"/>
    <property type="evidence" value="ECO:0007669"/>
    <property type="project" value="TreeGrafter"/>
</dbReference>
<evidence type="ECO:0000256" key="2">
    <source>
        <dbReference type="ARBA" id="ARBA00022690"/>
    </source>
</evidence>
<keyword evidence="2" id="KW-0646">Protease inhibitor</keyword>
<reference evidence="6 7" key="1">
    <citation type="journal article" date="2010" name="Cell">
        <title>The genome of Naegleria gruberi illuminates early eukaryotic versatility.</title>
        <authorList>
            <person name="Fritz-Laylin L.K."/>
            <person name="Prochnik S.E."/>
            <person name="Ginger M.L."/>
            <person name="Dacks J.B."/>
            <person name="Carpenter M.L."/>
            <person name="Field M.C."/>
            <person name="Kuo A."/>
            <person name="Paredez A."/>
            <person name="Chapman J."/>
            <person name="Pham J."/>
            <person name="Shu S."/>
            <person name="Neupane R."/>
            <person name="Cipriano M."/>
            <person name="Mancuso J."/>
            <person name="Tu H."/>
            <person name="Salamov A."/>
            <person name="Lindquist E."/>
            <person name="Shapiro H."/>
            <person name="Lucas S."/>
            <person name="Grigoriev I.V."/>
            <person name="Cande W.Z."/>
            <person name="Fulton C."/>
            <person name="Rokhsar D.S."/>
            <person name="Dawson S.C."/>
        </authorList>
    </citation>
    <scope>NUCLEOTIDE SEQUENCE [LARGE SCALE GENOMIC DNA]</scope>
    <source>
        <strain evidence="6 7">NEG-M</strain>
    </source>
</reference>
<name>D2V0U1_NAEGR</name>
<dbReference type="Gene3D" id="3.10.450.10">
    <property type="match status" value="2"/>
</dbReference>
<evidence type="ECO:0000256" key="4">
    <source>
        <dbReference type="SAM" id="SignalP"/>
    </source>
</evidence>
<dbReference type="VEuPathDB" id="AmoebaDB:NAEGRDRAFT_45778"/>
<evidence type="ECO:0000259" key="5">
    <source>
        <dbReference type="Pfam" id="PF00031"/>
    </source>
</evidence>
<evidence type="ECO:0000256" key="1">
    <source>
        <dbReference type="ARBA" id="ARBA00009403"/>
    </source>
</evidence>
<dbReference type="EMBL" id="GG738847">
    <property type="protein sequence ID" value="EFC49571.1"/>
    <property type="molecule type" value="Genomic_DNA"/>
</dbReference>
<dbReference type="PROSITE" id="PS00287">
    <property type="entry name" value="CYSTATIN"/>
    <property type="match status" value="1"/>
</dbReference>
<keyword evidence="7" id="KW-1185">Reference proteome</keyword>
<dbReference type="GO" id="GO:0005615">
    <property type="term" value="C:extracellular space"/>
    <property type="evidence" value="ECO:0007669"/>
    <property type="project" value="TreeGrafter"/>
</dbReference>
<dbReference type="InterPro" id="IPR000010">
    <property type="entry name" value="Cystatin_dom"/>
</dbReference>
<evidence type="ECO:0000313" key="6">
    <source>
        <dbReference type="EMBL" id="EFC49571.1"/>
    </source>
</evidence>
<dbReference type="SUPFAM" id="SSF54403">
    <property type="entry name" value="Cystatin/monellin"/>
    <property type="match status" value="2"/>
</dbReference>